<accession>A0A0S8G3S0</accession>
<comment type="caution">
    <text evidence="1">The sequence shown here is derived from an EMBL/GenBank/DDBJ whole genome shotgun (WGS) entry which is preliminary data.</text>
</comment>
<sequence length="569" mass="62079">MLIFLIVVQSWQTYLDSSLAYIGLTRNDIAFRVDYLPRSAYRFAITDELLNSPLHALNFVLSVDEMVWEPSEQDMYSRLVELYNLKTENRKLDFKRKLRHSHQLVTEAFSMTPAELGQVFEDLTLFSPELTASIDEYKQSLDEYDSLTVWLKANATDVGYAKLFSAGAQLLSASLDYADWLAGIDKETLVVEGVAGAVVYYEKCDFGEIVVGDTGTNIYTKDFAVIIDLGGDDEYQCDNEGRIHVWVDKTGNDTYKGGNYSIACGRFGVSILIDEAGDDTYAADAFSLGCGVFGVGVLIDRCGDDEYRGNTFTQGAAGFGIGILKDEDGNDLYGAALYAQGFGSTYGIGVLGDKQGNDMYFILSKYIDEGRYLDHHLSMSQGFAIGFRPDLPGGIGILSERAGNDYYTGDIYAQGTAYWFGIGAIVETAGDDNYLAYQYAQASGVHIAFGLIVDKQGSDNYVAKGVSQGCGHDLALGLLYDIAGDDSYVAYDLSQGAGNANGIGILADESGDDTYSVKKSHNTQGYGNFRREYGSIGVLLDIKGEDVYRTGADGTLWTSGEHGIGTDWE</sequence>
<organism evidence="1 2">
    <name type="scientific">candidate division WOR_3 bacterium SM23_60</name>
    <dbReference type="NCBI Taxonomy" id="1703780"/>
    <lineage>
        <taxon>Bacteria</taxon>
        <taxon>Bacteria division WOR-3</taxon>
    </lineage>
</organism>
<protein>
    <submittedName>
        <fullName evidence="1">Uncharacterized protein</fullName>
    </submittedName>
</protein>
<proteinExistence type="predicted"/>
<evidence type="ECO:0000313" key="1">
    <source>
        <dbReference type="EMBL" id="KPK67719.1"/>
    </source>
</evidence>
<evidence type="ECO:0000313" key="2">
    <source>
        <dbReference type="Proteomes" id="UP000051096"/>
    </source>
</evidence>
<reference evidence="1 2" key="1">
    <citation type="journal article" date="2015" name="Microbiome">
        <title>Genomic resolution of linkages in carbon, nitrogen, and sulfur cycling among widespread estuary sediment bacteria.</title>
        <authorList>
            <person name="Baker B.J."/>
            <person name="Lazar C.S."/>
            <person name="Teske A.P."/>
            <person name="Dick G.J."/>
        </authorList>
    </citation>
    <scope>NUCLEOTIDE SEQUENCE [LARGE SCALE GENOMIC DNA]</scope>
    <source>
        <strain evidence="1">SM23_60</strain>
    </source>
</reference>
<dbReference type="EMBL" id="LJUO01000204">
    <property type="protein sequence ID" value="KPK67719.1"/>
    <property type="molecule type" value="Genomic_DNA"/>
</dbReference>
<gene>
    <name evidence="1" type="ORF">AMJ87_12955</name>
</gene>
<dbReference type="Proteomes" id="UP000051096">
    <property type="component" value="Unassembled WGS sequence"/>
</dbReference>
<dbReference type="AlphaFoldDB" id="A0A0S8G3S0"/>
<name>A0A0S8G3S0_UNCW3</name>